<evidence type="ECO:0000313" key="3">
    <source>
        <dbReference type="Proteomes" id="UP000481153"/>
    </source>
</evidence>
<comment type="caution">
    <text evidence="2">The sequence shown here is derived from an EMBL/GenBank/DDBJ whole genome shotgun (WGS) entry which is preliminary data.</text>
</comment>
<name>A0A6G0X1L1_9STRA</name>
<evidence type="ECO:0000256" key="1">
    <source>
        <dbReference type="SAM" id="MobiDB-lite"/>
    </source>
</evidence>
<organism evidence="2 3">
    <name type="scientific">Aphanomyces euteiches</name>
    <dbReference type="NCBI Taxonomy" id="100861"/>
    <lineage>
        <taxon>Eukaryota</taxon>
        <taxon>Sar</taxon>
        <taxon>Stramenopiles</taxon>
        <taxon>Oomycota</taxon>
        <taxon>Saprolegniomycetes</taxon>
        <taxon>Saprolegniales</taxon>
        <taxon>Verrucalvaceae</taxon>
        <taxon>Aphanomyces</taxon>
    </lineage>
</organism>
<feature type="compositionally biased region" description="Basic residues" evidence="1">
    <location>
        <begin position="54"/>
        <end position="63"/>
    </location>
</feature>
<feature type="compositionally biased region" description="Basic residues" evidence="1">
    <location>
        <begin position="145"/>
        <end position="154"/>
    </location>
</feature>
<feature type="region of interest" description="Disordered" evidence="1">
    <location>
        <begin position="53"/>
        <end position="78"/>
    </location>
</feature>
<accession>A0A6G0X1L1</accession>
<dbReference type="AlphaFoldDB" id="A0A6G0X1L1"/>
<gene>
    <name evidence="2" type="ORF">Ae201684_009505</name>
</gene>
<proteinExistence type="predicted"/>
<dbReference type="Proteomes" id="UP000481153">
    <property type="component" value="Unassembled WGS sequence"/>
</dbReference>
<dbReference type="VEuPathDB" id="FungiDB:AeMF1_019464"/>
<dbReference type="EMBL" id="VJMJ01000120">
    <property type="protein sequence ID" value="KAF0733660.1"/>
    <property type="molecule type" value="Genomic_DNA"/>
</dbReference>
<feature type="region of interest" description="Disordered" evidence="1">
    <location>
        <begin position="139"/>
        <end position="162"/>
    </location>
</feature>
<evidence type="ECO:0000313" key="2">
    <source>
        <dbReference type="EMBL" id="KAF0733660.1"/>
    </source>
</evidence>
<reference evidence="2 3" key="1">
    <citation type="submission" date="2019-07" db="EMBL/GenBank/DDBJ databases">
        <title>Genomics analysis of Aphanomyces spp. identifies a new class of oomycete effector associated with host adaptation.</title>
        <authorList>
            <person name="Gaulin E."/>
        </authorList>
    </citation>
    <scope>NUCLEOTIDE SEQUENCE [LARGE SCALE GENOMIC DNA]</scope>
    <source>
        <strain evidence="2 3">ATCC 201684</strain>
    </source>
</reference>
<sequence>MEKRGPLTPTSELSSQIALLRAQLEIATKEKNDQQAQYQRRIDFLERQVDVLKRGRGSNRRRSSSMSSDGGSGDWTMKPDFAARSACSVVSERDTIFETKRTWRDMWKNLWGKRSRDSEAMRSSIWEAKVDNGRIVFVDPEAKPSKKQGKKRRGISGESDWV</sequence>
<keyword evidence="3" id="KW-1185">Reference proteome</keyword>
<protein>
    <submittedName>
        <fullName evidence="2">Uncharacterized protein</fullName>
    </submittedName>
</protein>